<comment type="caution">
    <text evidence="2">The sequence shown here is derived from an EMBL/GenBank/DDBJ whole genome shotgun (WGS) entry which is preliminary data.</text>
</comment>
<organism evidence="2 3">
    <name type="scientific">Sporothrix schenckii 1099-18</name>
    <dbReference type="NCBI Taxonomy" id="1397361"/>
    <lineage>
        <taxon>Eukaryota</taxon>
        <taxon>Fungi</taxon>
        <taxon>Dikarya</taxon>
        <taxon>Ascomycota</taxon>
        <taxon>Pezizomycotina</taxon>
        <taxon>Sordariomycetes</taxon>
        <taxon>Sordariomycetidae</taxon>
        <taxon>Ophiostomatales</taxon>
        <taxon>Ophiostomataceae</taxon>
        <taxon>Sporothrix</taxon>
    </lineage>
</organism>
<feature type="compositionally biased region" description="Basic and acidic residues" evidence="1">
    <location>
        <begin position="167"/>
        <end position="179"/>
    </location>
</feature>
<feature type="compositionally biased region" description="Pro residues" evidence="1">
    <location>
        <begin position="97"/>
        <end position="109"/>
    </location>
</feature>
<evidence type="ECO:0000256" key="1">
    <source>
        <dbReference type="SAM" id="MobiDB-lite"/>
    </source>
</evidence>
<gene>
    <name evidence="2" type="ORF">SPSK_07988</name>
</gene>
<dbReference type="Proteomes" id="UP000033710">
    <property type="component" value="Unassembled WGS sequence"/>
</dbReference>
<feature type="region of interest" description="Disordered" evidence="1">
    <location>
        <begin position="95"/>
        <end position="132"/>
    </location>
</feature>
<reference evidence="2 3" key="1">
    <citation type="journal article" date="2014" name="BMC Genomics">
        <title>Comparative genomics of the major fungal agents of human and animal Sporotrichosis: Sporothrix schenckii and Sporothrix brasiliensis.</title>
        <authorList>
            <person name="Teixeira M.M."/>
            <person name="de Almeida L.G."/>
            <person name="Kubitschek-Barreira P."/>
            <person name="Alves F.L."/>
            <person name="Kioshima E.S."/>
            <person name="Abadio A.K."/>
            <person name="Fernandes L."/>
            <person name="Derengowski L.S."/>
            <person name="Ferreira K.S."/>
            <person name="Souza R.C."/>
            <person name="Ruiz J.C."/>
            <person name="de Andrade N.C."/>
            <person name="Paes H.C."/>
            <person name="Nicola A.M."/>
            <person name="Albuquerque P."/>
            <person name="Gerber A.L."/>
            <person name="Martins V.P."/>
            <person name="Peconick L.D."/>
            <person name="Neto A.V."/>
            <person name="Chaucanez C.B."/>
            <person name="Silva P.A."/>
            <person name="Cunha O.L."/>
            <person name="de Oliveira F.F."/>
            <person name="dos Santos T.C."/>
            <person name="Barros A.L."/>
            <person name="Soares M.A."/>
            <person name="de Oliveira L.M."/>
            <person name="Marini M.M."/>
            <person name="Villalobos-Duno H."/>
            <person name="Cunha M.M."/>
            <person name="de Hoog S."/>
            <person name="da Silveira J.F."/>
            <person name="Henrissat B."/>
            <person name="Nino-Vega G.A."/>
            <person name="Cisalpino P.S."/>
            <person name="Mora-Montes H.M."/>
            <person name="Almeida S.R."/>
            <person name="Stajich J.E."/>
            <person name="Lopes-Bezerra L.M."/>
            <person name="Vasconcelos A.T."/>
            <person name="Felipe M.S."/>
        </authorList>
    </citation>
    <scope>NUCLEOTIDE SEQUENCE [LARGE SCALE GENOMIC DNA]</scope>
    <source>
        <strain evidence="2 3">1099-18</strain>
    </source>
</reference>
<reference evidence="2 3" key="2">
    <citation type="journal article" date="2015" name="Eukaryot. Cell">
        <title>Asexual propagation of a virulent clone complex in a human and feline outbreak of sporotrichosis.</title>
        <authorList>
            <person name="Teixeira Mde M."/>
            <person name="Rodrigues A.M."/>
            <person name="Tsui C.K."/>
            <person name="de Almeida L.G."/>
            <person name="Van Diepeningen A.D."/>
            <person name="van den Ende B.G."/>
            <person name="Fernandes G.F."/>
            <person name="Kano R."/>
            <person name="Hamelin R.C."/>
            <person name="Lopes-Bezerra L.M."/>
            <person name="Vasconcelos A.T."/>
            <person name="de Hoog S."/>
            <person name="de Camargo Z.P."/>
            <person name="Felipe M.S."/>
        </authorList>
    </citation>
    <scope>NUCLEOTIDE SEQUENCE [LARGE SCALE GENOMIC DNA]</scope>
    <source>
        <strain evidence="2 3">1099-18</strain>
    </source>
</reference>
<name>A0A0F2MJ94_SPOSC</name>
<dbReference type="RefSeq" id="XP_016590922.1">
    <property type="nucleotide sequence ID" value="XM_016734640.1"/>
</dbReference>
<feature type="region of interest" description="Disordered" evidence="1">
    <location>
        <begin position="167"/>
        <end position="196"/>
    </location>
</feature>
<sequence length="196" mass="22133">MVFPRLAPYSYSDEFWVHSKYKAPAFESFFHVQSPSKREDDFDSPVLVASHVAALILDFGRDTHNDTLLSWHAAVRDRSKERATSPLHMYVQAVLPAAPPPPPPPPHPESPLKRTLPTGPAARRRRTAQQPVYQATIEYDNGVSRMHGVMFVVDVPSIQIGNYKLQDEGQRAVSNDDRPRQKRKKRLISAAQQASK</sequence>
<dbReference type="KEGG" id="ssck:SPSK_07988"/>
<evidence type="ECO:0000313" key="2">
    <source>
        <dbReference type="EMBL" id="KJR88246.1"/>
    </source>
</evidence>
<dbReference type="AlphaFoldDB" id="A0A0F2MJ94"/>
<dbReference type="GeneID" id="27669917"/>
<protein>
    <submittedName>
        <fullName evidence="2">Uncharacterized protein</fullName>
    </submittedName>
</protein>
<proteinExistence type="predicted"/>
<dbReference type="EMBL" id="AXCR01000004">
    <property type="protein sequence ID" value="KJR88246.1"/>
    <property type="molecule type" value="Genomic_DNA"/>
</dbReference>
<dbReference type="VEuPathDB" id="FungiDB:SPSK_07988"/>
<accession>A0A0F2MJ94</accession>
<evidence type="ECO:0000313" key="3">
    <source>
        <dbReference type="Proteomes" id="UP000033710"/>
    </source>
</evidence>